<sequence length="152" mass="16954">MKILIDGDGCPVIDLTIKVARKYGIEVVIFCDTAHMIDRLGVKTIIIQKGMDAVDFMIANNVHKEDIVVTQDYGLAAMILSKKAAAINQNGFIYTEGNIDQILFRRHVVKVARKSGARLKGPKKRTEEDNIKFKEGLIKLCEAKLAQEKTPL</sequence>
<gene>
    <name evidence="3" type="ORF">H8718_04860</name>
</gene>
<protein>
    <recommendedName>
        <fullName evidence="2">UPF0178 protein H8718_04860</fullName>
    </recommendedName>
</protein>
<reference evidence="3" key="1">
    <citation type="submission" date="2020-08" db="EMBL/GenBank/DDBJ databases">
        <title>Genome public.</title>
        <authorList>
            <person name="Liu C."/>
            <person name="Sun Q."/>
        </authorList>
    </citation>
    <scope>NUCLEOTIDE SEQUENCE</scope>
    <source>
        <strain evidence="3">NSJ-12</strain>
    </source>
</reference>
<organism evidence="3 4">
    <name type="scientific">Zhenhengia yiwuensis</name>
    <dbReference type="NCBI Taxonomy" id="2763666"/>
    <lineage>
        <taxon>Bacteria</taxon>
        <taxon>Bacillati</taxon>
        <taxon>Bacillota</taxon>
        <taxon>Clostridia</taxon>
        <taxon>Lachnospirales</taxon>
        <taxon>Lachnospiraceae</taxon>
        <taxon>Zhenhengia</taxon>
    </lineage>
</organism>
<keyword evidence="4" id="KW-1185">Reference proteome</keyword>
<evidence type="ECO:0000313" key="3">
    <source>
        <dbReference type="EMBL" id="MBC8578861.1"/>
    </source>
</evidence>
<evidence type="ECO:0000256" key="2">
    <source>
        <dbReference type="HAMAP-Rule" id="MF_00489"/>
    </source>
</evidence>
<dbReference type="PANTHER" id="PTHR35146:SF1">
    <property type="entry name" value="UPF0178 PROTEIN YAII"/>
    <property type="match status" value="1"/>
</dbReference>
<dbReference type="PANTHER" id="PTHR35146">
    <property type="entry name" value="UPF0178 PROTEIN YAII"/>
    <property type="match status" value="1"/>
</dbReference>
<dbReference type="AlphaFoldDB" id="A0A926ED89"/>
<dbReference type="HAMAP" id="MF_00489">
    <property type="entry name" value="UPF0178"/>
    <property type="match status" value="1"/>
</dbReference>
<evidence type="ECO:0000256" key="1">
    <source>
        <dbReference type="ARBA" id="ARBA00008522"/>
    </source>
</evidence>
<dbReference type="Pfam" id="PF02639">
    <property type="entry name" value="DUF188"/>
    <property type="match status" value="1"/>
</dbReference>
<evidence type="ECO:0000313" key="4">
    <source>
        <dbReference type="Proteomes" id="UP000655830"/>
    </source>
</evidence>
<dbReference type="NCBIfam" id="NF001095">
    <property type="entry name" value="PRK00124.1"/>
    <property type="match status" value="1"/>
</dbReference>
<comment type="similarity">
    <text evidence="1 2">Belongs to the UPF0178 family.</text>
</comment>
<dbReference type="EMBL" id="JACRSY010000006">
    <property type="protein sequence ID" value="MBC8578861.1"/>
    <property type="molecule type" value="Genomic_DNA"/>
</dbReference>
<dbReference type="Proteomes" id="UP000655830">
    <property type="component" value="Unassembled WGS sequence"/>
</dbReference>
<dbReference type="RefSeq" id="WP_249331990.1">
    <property type="nucleotide sequence ID" value="NZ_JACRSY010000006.1"/>
</dbReference>
<proteinExistence type="inferred from homology"/>
<accession>A0A926ED89</accession>
<dbReference type="InterPro" id="IPR003791">
    <property type="entry name" value="UPF0178"/>
</dbReference>
<name>A0A926ED89_9FIRM</name>
<comment type="caution">
    <text evidence="3">The sequence shown here is derived from an EMBL/GenBank/DDBJ whole genome shotgun (WGS) entry which is preliminary data.</text>
</comment>